<sequence>RAEALRLAQAAVAHLGSFGPEADALRALAVHMVERKS</sequence>
<dbReference type="EMBL" id="JABXXQ010000015">
    <property type="protein sequence ID" value="NVN29152.1"/>
    <property type="molecule type" value="Genomic_DNA"/>
</dbReference>
<protein>
    <submittedName>
        <fullName evidence="1">Polyprenyl synthetase family protein</fullName>
    </submittedName>
</protein>
<evidence type="ECO:0000313" key="2">
    <source>
        <dbReference type="Proteomes" id="UP000565205"/>
    </source>
</evidence>
<proteinExistence type="predicted"/>
<dbReference type="Proteomes" id="UP000565205">
    <property type="component" value="Unassembled WGS sequence"/>
</dbReference>
<comment type="caution">
    <text evidence="1">The sequence shown here is derived from an EMBL/GenBank/DDBJ whole genome shotgun (WGS) entry which is preliminary data.</text>
</comment>
<evidence type="ECO:0000313" key="1">
    <source>
        <dbReference type="EMBL" id="NVN29152.1"/>
    </source>
</evidence>
<dbReference type="AlphaFoldDB" id="A0A850NP72"/>
<reference evidence="1 2" key="1">
    <citation type="submission" date="2020-06" db="EMBL/GenBank/DDBJ databases">
        <title>Description of novel acetic acid bacteria.</title>
        <authorList>
            <person name="Sombolestani A."/>
        </authorList>
    </citation>
    <scope>NUCLEOTIDE SEQUENCE [LARGE SCALE GENOMIC DNA]</scope>
    <source>
        <strain evidence="1 2">LMG 26838</strain>
    </source>
</reference>
<name>A0A850NP72_9PROT</name>
<organism evidence="1 2">
    <name type="scientific">Endobacter medicaginis</name>
    <dbReference type="NCBI Taxonomy" id="1181271"/>
    <lineage>
        <taxon>Bacteria</taxon>
        <taxon>Pseudomonadati</taxon>
        <taxon>Pseudomonadota</taxon>
        <taxon>Alphaproteobacteria</taxon>
        <taxon>Acetobacterales</taxon>
        <taxon>Acetobacteraceae</taxon>
        <taxon>Endobacter</taxon>
    </lineage>
</organism>
<accession>A0A850NP72</accession>
<gene>
    <name evidence="1" type="ORF">HUK83_02180</name>
</gene>
<feature type="non-terminal residue" evidence="1">
    <location>
        <position position="1"/>
    </location>
</feature>